<keyword evidence="2" id="KW-1185">Reference proteome</keyword>
<proteinExistence type="predicted"/>
<dbReference type="AlphaFoldDB" id="A0ABD1MIB0"/>
<gene>
    <name evidence="1" type="ORF">Fmac_016707</name>
</gene>
<evidence type="ECO:0008006" key="3">
    <source>
        <dbReference type="Google" id="ProtNLM"/>
    </source>
</evidence>
<evidence type="ECO:0000313" key="2">
    <source>
        <dbReference type="Proteomes" id="UP001603857"/>
    </source>
</evidence>
<dbReference type="EMBL" id="JBGMDY010000005">
    <property type="protein sequence ID" value="KAL2335494.1"/>
    <property type="molecule type" value="Genomic_DNA"/>
</dbReference>
<organism evidence="1 2">
    <name type="scientific">Flemingia macrophylla</name>
    <dbReference type="NCBI Taxonomy" id="520843"/>
    <lineage>
        <taxon>Eukaryota</taxon>
        <taxon>Viridiplantae</taxon>
        <taxon>Streptophyta</taxon>
        <taxon>Embryophyta</taxon>
        <taxon>Tracheophyta</taxon>
        <taxon>Spermatophyta</taxon>
        <taxon>Magnoliopsida</taxon>
        <taxon>eudicotyledons</taxon>
        <taxon>Gunneridae</taxon>
        <taxon>Pentapetalae</taxon>
        <taxon>rosids</taxon>
        <taxon>fabids</taxon>
        <taxon>Fabales</taxon>
        <taxon>Fabaceae</taxon>
        <taxon>Papilionoideae</taxon>
        <taxon>50 kb inversion clade</taxon>
        <taxon>NPAAA clade</taxon>
        <taxon>indigoferoid/millettioid clade</taxon>
        <taxon>Phaseoleae</taxon>
        <taxon>Flemingia</taxon>
    </lineage>
</organism>
<accession>A0ABD1MIB0</accession>
<sequence length="140" mass="16393">MVQVQQHQQDKWMWQPNKAESYSVKSTYSLISSSDSVDHDFPNSNLKIMCTTQDSSIHLEGSPGSASYKRQLFRRNIALTPQHQFCPFYRESIERVSHVLLSCNLVDPIWKSWLSWFDSPADQHLWAKTSMFILPLFRQL</sequence>
<evidence type="ECO:0000313" key="1">
    <source>
        <dbReference type="EMBL" id="KAL2335494.1"/>
    </source>
</evidence>
<name>A0ABD1MIB0_9FABA</name>
<dbReference type="Proteomes" id="UP001603857">
    <property type="component" value="Unassembled WGS sequence"/>
</dbReference>
<protein>
    <recommendedName>
        <fullName evidence="3">Reverse transcriptase zinc-binding domain-containing protein</fullName>
    </recommendedName>
</protein>
<reference evidence="1 2" key="1">
    <citation type="submission" date="2024-08" db="EMBL/GenBank/DDBJ databases">
        <title>Insights into the chromosomal genome structure of Flemingia macrophylla.</title>
        <authorList>
            <person name="Ding Y."/>
            <person name="Zhao Y."/>
            <person name="Bi W."/>
            <person name="Wu M."/>
            <person name="Zhao G."/>
            <person name="Gong Y."/>
            <person name="Li W."/>
            <person name="Zhang P."/>
        </authorList>
    </citation>
    <scope>NUCLEOTIDE SEQUENCE [LARGE SCALE GENOMIC DNA]</scope>
    <source>
        <strain evidence="1">DYQJB</strain>
        <tissue evidence="1">Leaf</tissue>
    </source>
</reference>
<comment type="caution">
    <text evidence="1">The sequence shown here is derived from an EMBL/GenBank/DDBJ whole genome shotgun (WGS) entry which is preliminary data.</text>
</comment>